<dbReference type="KEGG" id="pis:Pisl_1484"/>
<sequence length="272" mass="30681">MAERPQAMTVLYESAATSYFMEKPRSSVYVRWTPPPTQPISREAAAQFDRADSRLYKITEAASDYDIATAPFAIFTESVKKLEDIVGGLKRAAKRAELSQLVAFSYSVETDPERLRKFREAVGEAEYSSYILWLINAPFDALPETYKEVELELYRLARYNSDVYVVILDSSRFPNVVRDLMAALGIDALPALVVATKPLDLANPDKEGTIVIRSGAVDRMARHGKLTQFVRNIPVWARMGALKDKAKWEGEAKLILAEIWDQIRQLISINLT</sequence>
<dbReference type="EMBL" id="CP000504">
    <property type="protein sequence ID" value="ABL88640.1"/>
    <property type="molecule type" value="Genomic_DNA"/>
</dbReference>
<reference evidence="1" key="1">
    <citation type="submission" date="2006-12" db="EMBL/GenBank/DDBJ databases">
        <title>Complete sequence of Pyrobaculum islandicum DSM 4184.</title>
        <authorList>
            <person name="Copeland A."/>
            <person name="Lucas S."/>
            <person name="Lapidus A."/>
            <person name="Barry K."/>
            <person name="Detter J.C."/>
            <person name="Glavina del Rio T."/>
            <person name="Dalin E."/>
            <person name="Tice H."/>
            <person name="Pitluck S."/>
            <person name="Meincke L."/>
            <person name="Brettin T."/>
            <person name="Bruce D."/>
            <person name="Han C."/>
            <person name="Tapia R."/>
            <person name="Gilna P."/>
            <person name="Schmutz J."/>
            <person name="Larimer F."/>
            <person name="Land M."/>
            <person name="Hauser L."/>
            <person name="Kyrpides N."/>
            <person name="Mikhailova N."/>
            <person name="Cozen A.E."/>
            <person name="Fitz-Gibbon S.T."/>
            <person name="House C.H."/>
            <person name="Saltikov C."/>
            <person name="Lowe T."/>
            <person name="Richardson P."/>
        </authorList>
    </citation>
    <scope>NUCLEOTIDE SEQUENCE [LARGE SCALE GENOMIC DNA]</scope>
    <source>
        <strain evidence="1">DSM 4184</strain>
    </source>
</reference>
<accession>A1RUK8</accession>
<organism evidence="1 2">
    <name type="scientific">Pyrobaculum islandicum (strain DSM 4184 / JCM 9189 / GEO3)</name>
    <dbReference type="NCBI Taxonomy" id="384616"/>
    <lineage>
        <taxon>Archaea</taxon>
        <taxon>Thermoproteota</taxon>
        <taxon>Thermoprotei</taxon>
        <taxon>Thermoproteales</taxon>
        <taxon>Thermoproteaceae</taxon>
        <taxon>Pyrobaculum</taxon>
    </lineage>
</organism>
<dbReference type="STRING" id="384616.Pisl_1484"/>
<dbReference type="HOGENOM" id="CLU_1021642_0_0_2"/>
<evidence type="ECO:0000313" key="2">
    <source>
        <dbReference type="Proteomes" id="UP000002595"/>
    </source>
</evidence>
<dbReference type="Proteomes" id="UP000002595">
    <property type="component" value="Chromosome"/>
</dbReference>
<evidence type="ECO:0000313" key="1">
    <source>
        <dbReference type="EMBL" id="ABL88640.1"/>
    </source>
</evidence>
<gene>
    <name evidence="1" type="ordered locus">Pisl_1484</name>
</gene>
<dbReference type="AlphaFoldDB" id="A1RUK8"/>
<proteinExistence type="predicted"/>
<keyword evidence="2" id="KW-1185">Reference proteome</keyword>
<protein>
    <submittedName>
        <fullName evidence="1">Uncharacterized protein</fullName>
    </submittedName>
</protein>
<name>A1RUK8_PYRIL</name>